<name>A0A835FTG9_9POAL</name>
<dbReference type="Proteomes" id="UP000636709">
    <property type="component" value="Unassembled WGS sequence"/>
</dbReference>
<protein>
    <recommendedName>
        <fullName evidence="1">Disease resistance protein At4g27190-like leucine-rich repeats domain-containing protein</fullName>
    </recommendedName>
</protein>
<dbReference type="SUPFAM" id="SSF52047">
    <property type="entry name" value="RNI-like"/>
    <property type="match status" value="1"/>
</dbReference>
<dbReference type="InterPro" id="IPR032675">
    <property type="entry name" value="LRR_dom_sf"/>
</dbReference>
<dbReference type="PANTHER" id="PTHR33463:SF209">
    <property type="entry name" value="DISEASE RESISTANCE PROTEIN RPS2-LIKE"/>
    <property type="match status" value="1"/>
</dbReference>
<dbReference type="PANTHER" id="PTHR33463">
    <property type="entry name" value="NB-ARC DOMAIN-CONTAINING PROTEIN-RELATED"/>
    <property type="match status" value="1"/>
</dbReference>
<proteinExistence type="predicted"/>
<keyword evidence="3" id="KW-1185">Reference proteome</keyword>
<accession>A0A835FTG9</accession>
<dbReference type="InterPro" id="IPR057135">
    <property type="entry name" value="At4g27190-like_LRR"/>
</dbReference>
<evidence type="ECO:0000313" key="2">
    <source>
        <dbReference type="EMBL" id="KAF8772853.1"/>
    </source>
</evidence>
<dbReference type="Gene3D" id="3.80.10.10">
    <property type="entry name" value="Ribonuclease Inhibitor"/>
    <property type="match status" value="2"/>
</dbReference>
<feature type="domain" description="Disease resistance protein At4g27190-like leucine-rich repeats" evidence="1">
    <location>
        <begin position="726"/>
        <end position="830"/>
    </location>
</feature>
<dbReference type="Pfam" id="PF23247">
    <property type="entry name" value="LRR_RPS2"/>
    <property type="match status" value="1"/>
</dbReference>
<organism evidence="2 3">
    <name type="scientific">Digitaria exilis</name>
    <dbReference type="NCBI Taxonomy" id="1010633"/>
    <lineage>
        <taxon>Eukaryota</taxon>
        <taxon>Viridiplantae</taxon>
        <taxon>Streptophyta</taxon>
        <taxon>Embryophyta</taxon>
        <taxon>Tracheophyta</taxon>
        <taxon>Spermatophyta</taxon>
        <taxon>Magnoliopsida</taxon>
        <taxon>Liliopsida</taxon>
        <taxon>Poales</taxon>
        <taxon>Poaceae</taxon>
        <taxon>PACMAD clade</taxon>
        <taxon>Panicoideae</taxon>
        <taxon>Panicodae</taxon>
        <taxon>Paniceae</taxon>
        <taxon>Anthephorinae</taxon>
        <taxon>Digitaria</taxon>
    </lineage>
</organism>
<gene>
    <name evidence="2" type="ORF">HU200_005240</name>
</gene>
<dbReference type="OrthoDB" id="695871at2759"/>
<reference evidence="2" key="1">
    <citation type="submission" date="2020-07" db="EMBL/GenBank/DDBJ databases">
        <title>Genome sequence and genetic diversity analysis of an under-domesticated orphan crop, white fonio (Digitaria exilis).</title>
        <authorList>
            <person name="Bennetzen J.L."/>
            <person name="Chen S."/>
            <person name="Ma X."/>
            <person name="Wang X."/>
            <person name="Yssel A.E.J."/>
            <person name="Chaluvadi S.R."/>
            <person name="Johnson M."/>
            <person name="Gangashetty P."/>
            <person name="Hamidou F."/>
            <person name="Sanogo M.D."/>
            <person name="Zwaenepoel A."/>
            <person name="Wallace J."/>
            <person name="Van De Peer Y."/>
            <person name="Van Deynze A."/>
        </authorList>
    </citation>
    <scope>NUCLEOTIDE SEQUENCE</scope>
    <source>
        <tissue evidence="2">Leaves</tissue>
    </source>
</reference>
<comment type="caution">
    <text evidence="2">The sequence shown here is derived from an EMBL/GenBank/DDBJ whole genome shotgun (WGS) entry which is preliminary data.</text>
</comment>
<sequence>MRSLQKAIAEELKLPQEVMIFFDQVDEEDDFDGVPQAARGAIPDVKSAIFNVLSNYKFLVVFHNGSGNYVDLWQCGVPAMGVMGKRVLWTSRGRFSFRGLQDDTLMEVAGLSDVAIEIHPRARGYRQVDILSRVFHAEADEVARYSGVPESKIVLECILYKLLTMKHHEANNIDWGTHAANYWVCDGIIQDINGCGRSAWEIGDALHRNINLDWPEQTEDLMRLVLSDQLEKRSVSGQDAHVVQALDLMAELRELHVKGPGEWSSSRLRSSTSAERSDNRNLLKLRVVGGAKDSDNNIGDTGGHVNQQASSFPNLSSWHVLKTVILDGCFELEESGCNALPLSLESFSFTSNVPTKIKSISFRGCVMLKSLLLRGIFDELVELDMSATSIKTLDLSEMQALHLKRLFLLGCQKLRAILWPHKETWLEVLRIDTTHATWAMEDMSNKQESSSVFTRAESPSATVHCDGQALTNSDSYISLRDARLFRSLLTTRLGILGIPPTGRGCPFIPTGRGCPPDKKLRVEVSSTGGHKCAGQRINNREQEVRAVSLQNAAGNLYIDDIIFGLHDNSQTTCTNGGEAVLDPPACMWMWACPFIPTDSDSAYCYIRIQDETPAESLQVKNGSKQEISTTLPDFVQNDAMTLHLYDCLSITGIPGPAPADPSNLKWYYLRWCRLERCPNLEGSVFPAAFEFDPYNIFTYLETLWASQLLKARHIWDWSKSLFRPGYGSFSNLVFLHLDHCPRLVHILPLYTSNDEGCHRLETLEILCCGELKEVFPSDSEPLQQKPREFPRLKRIHLYELPKLQHICGQRMLAPRLETVKIRGCWSLKRLPAVPLPPAVGRLHNVDCE</sequence>
<evidence type="ECO:0000313" key="3">
    <source>
        <dbReference type="Proteomes" id="UP000636709"/>
    </source>
</evidence>
<dbReference type="EMBL" id="JACEFO010000353">
    <property type="protein sequence ID" value="KAF8772853.1"/>
    <property type="molecule type" value="Genomic_DNA"/>
</dbReference>
<evidence type="ECO:0000259" key="1">
    <source>
        <dbReference type="Pfam" id="PF23247"/>
    </source>
</evidence>
<dbReference type="InterPro" id="IPR050905">
    <property type="entry name" value="Plant_NBS-LRR"/>
</dbReference>
<dbReference type="AlphaFoldDB" id="A0A835FTG9"/>
<dbReference type="SUPFAM" id="SSF52058">
    <property type="entry name" value="L domain-like"/>
    <property type="match status" value="1"/>
</dbReference>